<proteinExistence type="inferred from homology"/>
<evidence type="ECO:0000256" key="7">
    <source>
        <dbReference type="ARBA" id="ARBA00023065"/>
    </source>
</evidence>
<dbReference type="Pfam" id="PF07715">
    <property type="entry name" value="Plug"/>
    <property type="match status" value="1"/>
</dbReference>
<protein>
    <submittedName>
        <fullName evidence="14">TonB-dependent receptor</fullName>
    </submittedName>
</protein>
<dbReference type="InterPro" id="IPR012910">
    <property type="entry name" value="Plug_dom"/>
</dbReference>
<keyword evidence="2 11" id="KW-0813">Transport</keyword>
<dbReference type="InterPro" id="IPR039426">
    <property type="entry name" value="TonB-dep_rcpt-like"/>
</dbReference>
<name>A0ABQ6P491_9SPHN</name>
<keyword evidence="10 11" id="KW-0998">Cell outer membrane</keyword>
<reference evidence="14 15" key="1">
    <citation type="submission" date="2023-06" db="EMBL/GenBank/DDBJ databases">
        <title>Draft genome sequence of Novosphingobium sp. strain IK01.</title>
        <authorList>
            <person name="Hatamoto M."/>
            <person name="Ikarashi T."/>
            <person name="Yamaguchi T."/>
        </authorList>
    </citation>
    <scope>NUCLEOTIDE SEQUENCE [LARGE SCALE GENOMIC DNA]</scope>
    <source>
        <strain evidence="14 15">IK01</strain>
    </source>
</reference>
<dbReference type="Gene3D" id="2.170.130.10">
    <property type="entry name" value="TonB-dependent receptor, plug domain"/>
    <property type="match status" value="1"/>
</dbReference>
<dbReference type="RefSeq" id="WP_317973510.1">
    <property type="nucleotide sequence ID" value="NZ_BTFW01000001.1"/>
</dbReference>
<accession>A0ABQ6P491</accession>
<dbReference type="InterPro" id="IPR037066">
    <property type="entry name" value="Plug_dom_sf"/>
</dbReference>
<dbReference type="Proteomes" id="UP001187221">
    <property type="component" value="Unassembled WGS sequence"/>
</dbReference>
<feature type="domain" description="TonB-dependent receptor plug" evidence="13">
    <location>
        <begin position="53"/>
        <end position="149"/>
    </location>
</feature>
<dbReference type="PANTHER" id="PTHR32552:SF81">
    <property type="entry name" value="TONB-DEPENDENT OUTER MEMBRANE RECEPTOR"/>
    <property type="match status" value="1"/>
</dbReference>
<dbReference type="InterPro" id="IPR036942">
    <property type="entry name" value="Beta-barrel_TonB_sf"/>
</dbReference>
<evidence type="ECO:0000256" key="1">
    <source>
        <dbReference type="ARBA" id="ARBA00004571"/>
    </source>
</evidence>
<dbReference type="SUPFAM" id="SSF56935">
    <property type="entry name" value="Porins"/>
    <property type="match status" value="1"/>
</dbReference>
<evidence type="ECO:0000256" key="11">
    <source>
        <dbReference type="PROSITE-ProRule" id="PRU01360"/>
    </source>
</evidence>
<evidence type="ECO:0000256" key="12">
    <source>
        <dbReference type="SAM" id="MobiDB-lite"/>
    </source>
</evidence>
<dbReference type="PANTHER" id="PTHR32552">
    <property type="entry name" value="FERRICHROME IRON RECEPTOR-RELATED"/>
    <property type="match status" value="1"/>
</dbReference>
<evidence type="ECO:0000259" key="13">
    <source>
        <dbReference type="Pfam" id="PF07715"/>
    </source>
</evidence>
<keyword evidence="6" id="KW-0408">Iron</keyword>
<feature type="region of interest" description="Disordered" evidence="12">
    <location>
        <begin position="1"/>
        <end position="22"/>
    </location>
</feature>
<sequence length="799" mass="86303">MLAGTALARPALADDATPPPAADDAQKEIVVTGSLGALPLKDVGSVFGFDKTLAETPRSASTVSSEQLERFGITQIYDLVSQVPGTFTSSFFGTGGALDIRGTPGEVYFRGMLRLENPGNYPTPIAAADRIDIVRGPASPIYGPSKTGGYMNFVPKTARAANGTYAPDPTGFVSYETGSWGRNVFKANITGPGKIGNHQFGYSLYGEVEDSGSYYRNIHPRNLVLSAAFDTDITSNLRVEFGGMYQKFRGQQNGGWNRLTQDLVDNGTYITGNASNALDTNHDGQISRTEARAANGGAGLVAFGSFACGGLDGPGGWTDACLRANYPDMALQNHGTTTLSKRNTLTGPNDKLNNDQKTGYFDLIWTGPKKLEIKNQLFYDGTKNLNENYYGFSQFINSYVIEDKIVASDSFTTSLMKLSVQGATSLRYTHFKFGDDFGVELWNRPDITTGYTDASTRQLSTDCECDYSDYLKGHYLDVGVAGLVDADFNFGLDIIGGLRWDHVHAKSTAILSKYDPTGLPSIPEASGSDSGLSWNTSVSYRTPIGLIPYFTASRQSTVVAGEGAEIQPAAIASGTFLSASRLLEAGVKGEFLNKRLYAALSVYKQERTDVVSDSPLTNQSIRTKGVEAELRWSVDRHLLVSANYTYIDVVNISALAGAYFNYFGIGDLSNVASPWLALGGSQIGNLYLTTNSQARRPGIPHNVVSATGTYAFDNGLAVNADLSHVDSVFSGYSQQVRLPGYWLLNAGASFTTGRWMLRVVVKNLNNARYFRAGGQDLFGADIALPQQPRSFQATLQYKF</sequence>
<organism evidence="14 15">
    <name type="scientific">Novosphingobium pituita</name>
    <dbReference type="NCBI Taxonomy" id="3056842"/>
    <lineage>
        <taxon>Bacteria</taxon>
        <taxon>Pseudomonadati</taxon>
        <taxon>Pseudomonadota</taxon>
        <taxon>Alphaproteobacteria</taxon>
        <taxon>Sphingomonadales</taxon>
        <taxon>Sphingomonadaceae</taxon>
        <taxon>Novosphingobium</taxon>
    </lineage>
</organism>
<gene>
    <name evidence="14" type="ORF">NUTIK01_04370</name>
</gene>
<evidence type="ECO:0000256" key="6">
    <source>
        <dbReference type="ARBA" id="ARBA00023004"/>
    </source>
</evidence>
<keyword evidence="9 11" id="KW-0472">Membrane</keyword>
<keyword evidence="15" id="KW-1185">Reference proteome</keyword>
<keyword evidence="5 11" id="KW-0812">Transmembrane</keyword>
<keyword evidence="8" id="KW-0798">TonB box</keyword>
<comment type="similarity">
    <text evidence="11">Belongs to the TonB-dependent receptor family.</text>
</comment>
<evidence type="ECO:0000256" key="9">
    <source>
        <dbReference type="ARBA" id="ARBA00023136"/>
    </source>
</evidence>
<evidence type="ECO:0000256" key="10">
    <source>
        <dbReference type="ARBA" id="ARBA00023237"/>
    </source>
</evidence>
<dbReference type="PROSITE" id="PS52016">
    <property type="entry name" value="TONB_DEPENDENT_REC_3"/>
    <property type="match status" value="1"/>
</dbReference>
<keyword evidence="3 11" id="KW-1134">Transmembrane beta strand</keyword>
<dbReference type="Gene3D" id="2.40.170.20">
    <property type="entry name" value="TonB-dependent receptor, beta-barrel domain"/>
    <property type="match status" value="1"/>
</dbReference>
<evidence type="ECO:0000256" key="2">
    <source>
        <dbReference type="ARBA" id="ARBA00022448"/>
    </source>
</evidence>
<dbReference type="EMBL" id="BTFW01000001">
    <property type="protein sequence ID" value="GMM59660.1"/>
    <property type="molecule type" value="Genomic_DNA"/>
</dbReference>
<evidence type="ECO:0000313" key="14">
    <source>
        <dbReference type="EMBL" id="GMM59660.1"/>
    </source>
</evidence>
<evidence type="ECO:0000256" key="4">
    <source>
        <dbReference type="ARBA" id="ARBA00022496"/>
    </source>
</evidence>
<evidence type="ECO:0000256" key="3">
    <source>
        <dbReference type="ARBA" id="ARBA00022452"/>
    </source>
</evidence>
<evidence type="ECO:0000313" key="15">
    <source>
        <dbReference type="Proteomes" id="UP001187221"/>
    </source>
</evidence>
<keyword evidence="14" id="KW-0675">Receptor</keyword>
<keyword evidence="4" id="KW-0410">Iron transport</keyword>
<evidence type="ECO:0000256" key="5">
    <source>
        <dbReference type="ARBA" id="ARBA00022692"/>
    </source>
</evidence>
<evidence type="ECO:0000256" key="8">
    <source>
        <dbReference type="ARBA" id="ARBA00023077"/>
    </source>
</evidence>
<keyword evidence="7" id="KW-0406">Ion transport</keyword>
<comment type="subcellular location">
    <subcellularLocation>
        <location evidence="1 11">Cell outer membrane</location>
        <topology evidence="1 11">Multi-pass membrane protein</topology>
    </subcellularLocation>
</comment>
<comment type="caution">
    <text evidence="14">The sequence shown here is derived from an EMBL/GenBank/DDBJ whole genome shotgun (WGS) entry which is preliminary data.</text>
</comment>
<feature type="compositionally biased region" description="Low complexity" evidence="12">
    <location>
        <begin position="1"/>
        <end position="16"/>
    </location>
</feature>